<dbReference type="OrthoDB" id="384490at2"/>
<organism evidence="2 3">
    <name type="scientific">Evansella caseinilytica</name>
    <dbReference type="NCBI Taxonomy" id="1503961"/>
    <lineage>
        <taxon>Bacteria</taxon>
        <taxon>Bacillati</taxon>
        <taxon>Bacillota</taxon>
        <taxon>Bacilli</taxon>
        <taxon>Bacillales</taxon>
        <taxon>Bacillaceae</taxon>
        <taxon>Evansella</taxon>
    </lineage>
</organism>
<evidence type="ECO:0000313" key="3">
    <source>
        <dbReference type="Proteomes" id="UP000198935"/>
    </source>
</evidence>
<sequence length="203" mass="24155">MEIGDVVAFGRFEWYILNIKEDQMLLLTKDIIELRDYHNKSENITWKDCELRQYLNEPFYHSFDDRDRDRIVETININPDNLWYKSTGGEDTLDKIFLLSMDEIVRTYFGDSSRLLDNPGKNQRYWFQRKDVNNIKRRAVYLDSIWWWWTRTPGKNNRVTVYIHGDGNVGIQGNGVSKRNTNVIHPSTHDNRGGIRPALWVQI</sequence>
<dbReference type="Proteomes" id="UP000198935">
    <property type="component" value="Unassembled WGS sequence"/>
</dbReference>
<feature type="domain" description="DUF6273" evidence="1">
    <location>
        <begin position="22"/>
        <end position="202"/>
    </location>
</feature>
<dbReference type="EMBL" id="FNPI01000015">
    <property type="protein sequence ID" value="SDZ51855.1"/>
    <property type="molecule type" value="Genomic_DNA"/>
</dbReference>
<dbReference type="AlphaFoldDB" id="A0A1H3TQD4"/>
<dbReference type="InterPro" id="IPR046240">
    <property type="entry name" value="DUF6273"/>
</dbReference>
<evidence type="ECO:0000259" key="1">
    <source>
        <dbReference type="Pfam" id="PF19789"/>
    </source>
</evidence>
<reference evidence="3" key="1">
    <citation type="submission" date="2016-10" db="EMBL/GenBank/DDBJ databases">
        <authorList>
            <person name="Varghese N."/>
            <person name="Submissions S."/>
        </authorList>
    </citation>
    <scope>NUCLEOTIDE SEQUENCE [LARGE SCALE GENOMIC DNA]</scope>
    <source>
        <strain evidence="3">SP</strain>
    </source>
</reference>
<gene>
    <name evidence="2" type="ORF">SAMN05421736_115120</name>
</gene>
<protein>
    <recommendedName>
        <fullName evidence="1">DUF6273 domain-containing protein</fullName>
    </recommendedName>
</protein>
<keyword evidence="3" id="KW-1185">Reference proteome</keyword>
<name>A0A1H3TQD4_9BACI</name>
<accession>A0A1H3TQD4</accession>
<evidence type="ECO:0000313" key="2">
    <source>
        <dbReference type="EMBL" id="SDZ51855.1"/>
    </source>
</evidence>
<proteinExistence type="predicted"/>
<dbReference type="STRING" id="1503961.SAMN05421736_115120"/>
<dbReference type="Pfam" id="PF19789">
    <property type="entry name" value="DUF6273"/>
    <property type="match status" value="1"/>
</dbReference>